<dbReference type="Proteomes" id="UP000077734">
    <property type="component" value="Unassembled WGS sequence"/>
</dbReference>
<proteinExistence type="predicted"/>
<evidence type="ECO:0000256" key="1">
    <source>
        <dbReference type="SAM" id="MobiDB-lite"/>
    </source>
</evidence>
<evidence type="ECO:0000313" key="2">
    <source>
        <dbReference type="EMBL" id="OAI27935.1"/>
    </source>
</evidence>
<name>A0AA91DE00_9GAMM</name>
<keyword evidence="3" id="KW-1185">Reference proteome</keyword>
<gene>
    <name evidence="2" type="ORF">A1356_08110</name>
</gene>
<organism evidence="2 3">
    <name type="scientific">Methylomonas koyamae</name>
    <dbReference type="NCBI Taxonomy" id="702114"/>
    <lineage>
        <taxon>Bacteria</taxon>
        <taxon>Pseudomonadati</taxon>
        <taxon>Pseudomonadota</taxon>
        <taxon>Gammaproteobacteria</taxon>
        <taxon>Methylococcales</taxon>
        <taxon>Methylococcaceae</taxon>
        <taxon>Methylomonas</taxon>
    </lineage>
</organism>
<comment type="caution">
    <text evidence="2">The sequence shown here is derived from an EMBL/GenBank/DDBJ whole genome shotgun (WGS) entry which is preliminary data.</text>
</comment>
<accession>A0AA91DE00</accession>
<sequence length="71" mass="7725">MLRVGKFNALFYRGSALRAKSASNGKVNQSDRNLKPDLEGQSAAGKLKPALADCFRSLRKSALSRIGPFDQ</sequence>
<reference evidence="2 3" key="1">
    <citation type="submission" date="2016-03" db="EMBL/GenBank/DDBJ databases">
        <authorList>
            <person name="Heylen K."/>
            <person name="De Vos P."/>
            <person name="Vekeman B."/>
        </authorList>
    </citation>
    <scope>NUCLEOTIDE SEQUENCE [LARGE SCALE GENOMIC DNA]</scope>
    <source>
        <strain evidence="2 3">R-49807</strain>
    </source>
</reference>
<dbReference type="EMBL" id="LUUL01000061">
    <property type="protein sequence ID" value="OAI27935.1"/>
    <property type="molecule type" value="Genomic_DNA"/>
</dbReference>
<evidence type="ECO:0000313" key="3">
    <source>
        <dbReference type="Proteomes" id="UP000077734"/>
    </source>
</evidence>
<dbReference type="AlphaFoldDB" id="A0AA91DE00"/>
<feature type="region of interest" description="Disordered" evidence="1">
    <location>
        <begin position="21"/>
        <end position="41"/>
    </location>
</feature>
<protein>
    <submittedName>
        <fullName evidence="2">Uncharacterized protein</fullName>
    </submittedName>
</protein>
<feature type="compositionally biased region" description="Polar residues" evidence="1">
    <location>
        <begin position="21"/>
        <end position="31"/>
    </location>
</feature>